<gene>
    <name evidence="3" type="ORF">JGS22_002885</name>
</gene>
<comment type="caution">
    <text evidence="3">The sequence shown here is derived from an EMBL/GenBank/DDBJ whole genome shotgun (WGS) entry which is preliminary data.</text>
</comment>
<evidence type="ECO:0000313" key="4">
    <source>
        <dbReference type="Proteomes" id="UP000694501"/>
    </source>
</evidence>
<keyword evidence="4" id="KW-1185">Reference proteome</keyword>
<name>A0A949JDT1_9ACTN</name>
<evidence type="ECO:0000256" key="1">
    <source>
        <dbReference type="SAM" id="MobiDB-lite"/>
    </source>
</evidence>
<evidence type="ECO:0000313" key="3">
    <source>
        <dbReference type="EMBL" id="MBU7596609.1"/>
    </source>
</evidence>
<dbReference type="RefSeq" id="WP_211043769.1">
    <property type="nucleotide sequence ID" value="NZ_JAELVF020000001.1"/>
</dbReference>
<evidence type="ECO:0000259" key="2">
    <source>
        <dbReference type="Pfam" id="PF04149"/>
    </source>
</evidence>
<dbReference type="Pfam" id="PF04149">
    <property type="entry name" value="DUF397"/>
    <property type="match status" value="1"/>
</dbReference>
<dbReference type="AlphaFoldDB" id="A0A949JDT1"/>
<organism evidence="3 4">
    <name type="scientific">Streptomyces tardus</name>
    <dbReference type="NCBI Taxonomy" id="2780544"/>
    <lineage>
        <taxon>Bacteria</taxon>
        <taxon>Bacillati</taxon>
        <taxon>Actinomycetota</taxon>
        <taxon>Actinomycetes</taxon>
        <taxon>Kitasatosporales</taxon>
        <taxon>Streptomycetaceae</taxon>
        <taxon>Streptomyces</taxon>
    </lineage>
</organism>
<accession>A0A949JDT1</accession>
<reference evidence="3" key="1">
    <citation type="submission" date="2021-06" db="EMBL/GenBank/DDBJ databases">
        <title>Sequencing of actinobacteria type strains.</title>
        <authorList>
            <person name="Nguyen G.-S."/>
            <person name="Wentzel A."/>
        </authorList>
    </citation>
    <scope>NUCLEOTIDE SEQUENCE</scope>
    <source>
        <strain evidence="3">P38-E01</strain>
    </source>
</reference>
<dbReference type="Proteomes" id="UP000694501">
    <property type="component" value="Unassembled WGS sequence"/>
</dbReference>
<feature type="domain" description="DUF397" evidence="2">
    <location>
        <begin position="5"/>
        <end position="57"/>
    </location>
</feature>
<feature type="compositionally biased region" description="Polar residues" evidence="1">
    <location>
        <begin position="7"/>
        <end position="16"/>
    </location>
</feature>
<dbReference type="InterPro" id="IPR007278">
    <property type="entry name" value="DUF397"/>
</dbReference>
<protein>
    <submittedName>
        <fullName evidence="3">DUF397 domain-containing protein</fullName>
    </submittedName>
</protein>
<dbReference type="EMBL" id="JAELVF020000001">
    <property type="protein sequence ID" value="MBU7596609.1"/>
    <property type="molecule type" value="Genomic_DNA"/>
</dbReference>
<feature type="region of interest" description="Disordered" evidence="1">
    <location>
        <begin position="1"/>
        <end position="30"/>
    </location>
</feature>
<proteinExistence type="predicted"/>
<sequence length="63" mass="6961">MSDVKWQKSSYSSEGNNCMELGRSRTSDEVHVRESEDPGTVLHSSPARIAGLLDAVRDGRLEL</sequence>